<feature type="transmembrane region" description="Helical" evidence="18">
    <location>
        <begin position="757"/>
        <end position="781"/>
    </location>
</feature>
<dbReference type="PANTHER" id="PTHR42861">
    <property type="entry name" value="CALCIUM-TRANSPORTING ATPASE"/>
    <property type="match status" value="1"/>
</dbReference>
<protein>
    <recommendedName>
        <fullName evidence="5">Magnesium-transporting ATPase, P-type 1</fullName>
        <ecNumber evidence="4">7.2.2.14</ecNumber>
    </recommendedName>
    <alternativeName>
        <fullName evidence="16">Mg(2+) transport ATPase, P-type 1</fullName>
    </alternativeName>
</protein>
<dbReference type="InterPro" id="IPR044492">
    <property type="entry name" value="P_typ_ATPase_HD_dom"/>
</dbReference>
<dbReference type="SFLD" id="SFLDS00003">
    <property type="entry name" value="Haloacid_Dehalogenase"/>
    <property type="match status" value="1"/>
</dbReference>
<feature type="transmembrane region" description="Helical" evidence="18">
    <location>
        <begin position="843"/>
        <end position="867"/>
    </location>
</feature>
<feature type="transmembrane region" description="Helical" evidence="18">
    <location>
        <begin position="110"/>
        <end position="129"/>
    </location>
</feature>
<evidence type="ECO:0000259" key="19">
    <source>
        <dbReference type="SMART" id="SM00831"/>
    </source>
</evidence>
<evidence type="ECO:0000256" key="6">
    <source>
        <dbReference type="ARBA" id="ARBA00022475"/>
    </source>
</evidence>
<dbReference type="Pfam" id="PF13246">
    <property type="entry name" value="Cation_ATPase"/>
    <property type="match status" value="1"/>
</dbReference>
<dbReference type="EMBL" id="CP060715">
    <property type="protein sequence ID" value="QNN59897.1"/>
    <property type="molecule type" value="Genomic_DNA"/>
</dbReference>
<dbReference type="Pfam" id="PF00689">
    <property type="entry name" value="Cation_ATPase_C"/>
    <property type="match status" value="1"/>
</dbReference>
<evidence type="ECO:0000256" key="10">
    <source>
        <dbReference type="ARBA" id="ARBA00022741"/>
    </source>
</evidence>
<dbReference type="SUPFAM" id="SSF81653">
    <property type="entry name" value="Calcium ATPase, transduction domain A"/>
    <property type="match status" value="1"/>
</dbReference>
<dbReference type="Pfam" id="PF00690">
    <property type="entry name" value="Cation_ATPase_N"/>
    <property type="match status" value="1"/>
</dbReference>
<evidence type="ECO:0000256" key="11">
    <source>
        <dbReference type="ARBA" id="ARBA00022840"/>
    </source>
</evidence>
<organism evidence="20 21">
    <name type="scientific">Erysipelothrix inopinata</name>
    <dbReference type="NCBI Taxonomy" id="225084"/>
    <lineage>
        <taxon>Bacteria</taxon>
        <taxon>Bacillati</taxon>
        <taxon>Bacillota</taxon>
        <taxon>Erysipelotrichia</taxon>
        <taxon>Erysipelotrichales</taxon>
        <taxon>Erysipelotrichaceae</taxon>
        <taxon>Erysipelothrix</taxon>
    </lineage>
</organism>
<feature type="transmembrane region" description="Helical" evidence="18">
    <location>
        <begin position="801"/>
        <end position="822"/>
    </location>
</feature>
<dbReference type="PRINTS" id="PR01836">
    <property type="entry name" value="MGATPASE"/>
</dbReference>
<keyword evidence="8" id="KW-0597">Phosphoprotein</keyword>
<dbReference type="AlphaFoldDB" id="A0A7G9RWC2"/>
<evidence type="ECO:0000256" key="16">
    <source>
        <dbReference type="ARBA" id="ARBA00029806"/>
    </source>
</evidence>
<dbReference type="RefSeq" id="WP_187533031.1">
    <property type="nucleotide sequence ID" value="NZ_CBCSHU010000002.1"/>
</dbReference>
<evidence type="ECO:0000256" key="2">
    <source>
        <dbReference type="ARBA" id="ARBA00004429"/>
    </source>
</evidence>
<dbReference type="SUPFAM" id="SSF81660">
    <property type="entry name" value="Metal cation-transporting ATPase, ATP-binding domain N"/>
    <property type="match status" value="1"/>
</dbReference>
<dbReference type="Gene3D" id="3.40.1110.10">
    <property type="entry name" value="Calcium-transporting ATPase, cytoplasmic domain N"/>
    <property type="match status" value="1"/>
</dbReference>
<sequence length="903" mass="100334">MTMNKKTVSREAYETLKAMRAQDRLKEAAILDTEELTTNLKSTREGLQTRRVDKAREDFGENKIKYGKEDSVLMKVIKAFINPFTSILIALALVSGFTDIILAEPGEADPTTVIIITLMVLISGILRYVQEAKSNNAAEKLSEMVETTTLVERRGEGKQELPIDEVVVGDMIYLSAGDMIPADMRILEAKDLFITQAALTGESEHIEKNARTVTIAHENLTDNENLVFMGSDVISGAAKGIVVAVGSDTLFGSISENVAEDTVETSFEKGVNSVSWLLIRFMLVMVPIVLFLNGFTKGDWMGAFLFAISVAVGLTPEMLPMIVTTSLAKGAVSMSKEKTIVKSLNSIQNIGAMDILCTDKTGTLTQDRVVLEYHLDVLGNDNDRVLRHAYLNSYFQTGLKNLMDKSIIEKVNERSDQEAFKDLDMRYHKVDEVPFDFNRRRMSVVVSDKHNKRQMITKGAVEEMLNICSYVEVGNEVVPLKESMIQEITKTVDELNEKGMRVIALAQKTNPAPVGEFSVEDEREMVLMGYLAFLDPPKESAQEAIEKLAYFGVTTKVITGDNEKVTRSICNMIGLENEKIILGSDVENFTQEELNVAVEKYNIFAKMSPSQKALVVETLRDLGHTVGFMGDGINDAPAMKAADIGISVDTGVDIAKESAEVILLEKDLLVLEKGIIEGRKTYANMIKYIKMTASSNFGNVFSVLIASAFLPFLPMEAIHLVLLNLIYDISCIAIPWDNVDEEFLRVPRKWDATSIRNFMIIIGPTSSVFDITTYLLMFYIIGPQVVGMPYSEITSPETRALFIAVFQAGWFVESMWSQTLVIHMIRTPKIPFLQSRASTSLTLLTFAAIIGLTVIPFTGFGASIGLAPLPLNYFFWLAITIVLYMVLATIAKNYFIKRYGELL</sequence>
<evidence type="ECO:0000256" key="4">
    <source>
        <dbReference type="ARBA" id="ARBA00012786"/>
    </source>
</evidence>
<evidence type="ECO:0000256" key="14">
    <source>
        <dbReference type="ARBA" id="ARBA00022989"/>
    </source>
</evidence>
<feature type="domain" description="Cation-transporting P-type ATPase N-terminal" evidence="19">
    <location>
        <begin position="27"/>
        <end position="100"/>
    </location>
</feature>
<dbReference type="InterPro" id="IPR001757">
    <property type="entry name" value="P_typ_ATPase"/>
</dbReference>
<keyword evidence="21" id="KW-1185">Reference proteome</keyword>
<dbReference type="Pfam" id="PF00122">
    <property type="entry name" value="E1-E2_ATPase"/>
    <property type="match status" value="1"/>
</dbReference>
<dbReference type="Gene3D" id="3.40.50.1000">
    <property type="entry name" value="HAD superfamily/HAD-like"/>
    <property type="match status" value="1"/>
</dbReference>
<comment type="function">
    <text evidence="1">Mediates magnesium influx to the cytosol.</text>
</comment>
<comment type="subcellular location">
    <subcellularLocation>
        <location evidence="2">Cell inner membrane</location>
        <topology evidence="2">Multi-pass membrane protein</topology>
    </subcellularLocation>
</comment>
<reference evidence="20 21" key="1">
    <citation type="submission" date="2020-08" db="EMBL/GenBank/DDBJ databases">
        <title>Genome sequence of Erysipelothrix inopinata DSM 15511T.</title>
        <authorList>
            <person name="Hyun D.-W."/>
            <person name="Bae J.-W."/>
        </authorList>
    </citation>
    <scope>NUCLEOTIDE SEQUENCE [LARGE SCALE GENOMIC DNA]</scope>
    <source>
        <strain evidence="20 21">DSM 15511</strain>
    </source>
</reference>
<feature type="transmembrane region" description="Helical" evidence="18">
    <location>
        <begin position="873"/>
        <end position="895"/>
    </location>
</feature>
<dbReference type="InterPro" id="IPR006068">
    <property type="entry name" value="ATPase_P-typ_cation-transptr_C"/>
</dbReference>
<dbReference type="InterPro" id="IPR004014">
    <property type="entry name" value="ATPase_P-typ_cation-transptr_N"/>
</dbReference>
<comment type="similarity">
    <text evidence="3">Belongs to the cation transport ATPase (P-type) (TC 3.A.3) family. Type IIIB subfamily.</text>
</comment>
<keyword evidence="15 18" id="KW-0472">Membrane</keyword>
<dbReference type="Gene3D" id="2.70.150.10">
    <property type="entry name" value="Calcium-transporting ATPase, cytoplasmic transduction domain A"/>
    <property type="match status" value="1"/>
</dbReference>
<gene>
    <name evidence="20" type="primary">mgtA</name>
    <name evidence="20" type="ORF">H9L01_05755</name>
</gene>
<keyword evidence="13" id="KW-1278">Translocase</keyword>
<keyword evidence="14 18" id="KW-1133">Transmembrane helix</keyword>
<dbReference type="NCBIfam" id="TIGR01524">
    <property type="entry name" value="ATPase-IIIB_Mg"/>
    <property type="match status" value="1"/>
</dbReference>
<evidence type="ECO:0000256" key="8">
    <source>
        <dbReference type="ARBA" id="ARBA00022553"/>
    </source>
</evidence>
<dbReference type="SUPFAM" id="SSF56784">
    <property type="entry name" value="HAD-like"/>
    <property type="match status" value="1"/>
</dbReference>
<dbReference type="SFLD" id="SFLDG00002">
    <property type="entry name" value="C1.7:_P-type_atpase_like"/>
    <property type="match status" value="1"/>
</dbReference>
<feature type="transmembrane region" description="Helical" evidence="18">
    <location>
        <begin position="277"/>
        <end position="295"/>
    </location>
</feature>
<keyword evidence="12" id="KW-0460">Magnesium</keyword>
<dbReference type="InterPro" id="IPR023298">
    <property type="entry name" value="ATPase_P-typ_TM_dom_sf"/>
</dbReference>
<comment type="catalytic activity">
    <reaction evidence="17">
        <text>Mg(2+)(out) + ATP + H2O = Mg(2+)(in) + ADP + phosphate + H(+)</text>
        <dbReference type="Rhea" id="RHEA:10260"/>
        <dbReference type="ChEBI" id="CHEBI:15377"/>
        <dbReference type="ChEBI" id="CHEBI:15378"/>
        <dbReference type="ChEBI" id="CHEBI:18420"/>
        <dbReference type="ChEBI" id="CHEBI:30616"/>
        <dbReference type="ChEBI" id="CHEBI:43474"/>
        <dbReference type="ChEBI" id="CHEBI:456216"/>
        <dbReference type="EC" id="7.2.2.14"/>
    </reaction>
</comment>
<dbReference type="InterPro" id="IPR018303">
    <property type="entry name" value="ATPase_P-typ_P_site"/>
</dbReference>
<dbReference type="PROSITE" id="PS00154">
    <property type="entry name" value="ATPASE_E1_E2"/>
    <property type="match status" value="1"/>
</dbReference>
<keyword evidence="7" id="KW-0997">Cell inner membrane</keyword>
<dbReference type="EC" id="7.2.2.14" evidence="4"/>
<evidence type="ECO:0000256" key="5">
    <source>
        <dbReference type="ARBA" id="ARBA00013555"/>
    </source>
</evidence>
<dbReference type="GO" id="GO:0005524">
    <property type="term" value="F:ATP binding"/>
    <property type="evidence" value="ECO:0007669"/>
    <property type="project" value="UniProtKB-KW"/>
</dbReference>
<evidence type="ECO:0000256" key="13">
    <source>
        <dbReference type="ARBA" id="ARBA00022967"/>
    </source>
</evidence>
<dbReference type="SFLD" id="SFLDF00027">
    <property type="entry name" value="p-type_atpase"/>
    <property type="match status" value="1"/>
</dbReference>
<evidence type="ECO:0000256" key="15">
    <source>
        <dbReference type="ARBA" id="ARBA00023136"/>
    </source>
</evidence>
<dbReference type="Gene3D" id="1.20.1110.10">
    <property type="entry name" value="Calcium-transporting ATPase, transmembrane domain"/>
    <property type="match status" value="1"/>
</dbReference>
<dbReference type="Proteomes" id="UP000515928">
    <property type="component" value="Chromosome"/>
</dbReference>
<evidence type="ECO:0000313" key="20">
    <source>
        <dbReference type="EMBL" id="QNN59897.1"/>
    </source>
</evidence>
<evidence type="ECO:0000256" key="12">
    <source>
        <dbReference type="ARBA" id="ARBA00022842"/>
    </source>
</evidence>
<dbReference type="InterPro" id="IPR059000">
    <property type="entry name" value="ATPase_P-type_domA"/>
</dbReference>
<keyword evidence="11" id="KW-0067">ATP-binding</keyword>
<dbReference type="SMART" id="SM00831">
    <property type="entry name" value="Cation_ATPase_N"/>
    <property type="match status" value="1"/>
</dbReference>
<proteinExistence type="inferred from homology"/>
<dbReference type="InterPro" id="IPR008250">
    <property type="entry name" value="ATPase_P-typ_transduc_dom_A_sf"/>
</dbReference>
<dbReference type="InterPro" id="IPR023214">
    <property type="entry name" value="HAD_sf"/>
</dbReference>
<dbReference type="InterPro" id="IPR036412">
    <property type="entry name" value="HAD-like_sf"/>
</dbReference>
<feature type="transmembrane region" description="Helical" evidence="18">
    <location>
        <begin position="301"/>
        <end position="328"/>
    </location>
</feature>
<evidence type="ECO:0000313" key="21">
    <source>
        <dbReference type="Proteomes" id="UP000515928"/>
    </source>
</evidence>
<dbReference type="InterPro" id="IPR006415">
    <property type="entry name" value="P-type_ATPase_IIIB"/>
</dbReference>
<dbReference type="SUPFAM" id="SSF81665">
    <property type="entry name" value="Calcium ATPase, transmembrane domain M"/>
    <property type="match status" value="1"/>
</dbReference>
<keyword evidence="6" id="KW-1003">Cell membrane</keyword>
<dbReference type="CDD" id="cd02077">
    <property type="entry name" value="P-type_ATPase_Mg"/>
    <property type="match status" value="1"/>
</dbReference>
<evidence type="ECO:0000256" key="18">
    <source>
        <dbReference type="SAM" id="Phobius"/>
    </source>
</evidence>
<evidence type="ECO:0000256" key="7">
    <source>
        <dbReference type="ARBA" id="ARBA00022519"/>
    </source>
</evidence>
<feature type="transmembrane region" description="Helical" evidence="18">
    <location>
        <begin position="79"/>
        <end position="98"/>
    </location>
</feature>
<dbReference type="GO" id="GO:0015444">
    <property type="term" value="F:P-type magnesium transporter activity"/>
    <property type="evidence" value="ECO:0007669"/>
    <property type="project" value="UniProtKB-EC"/>
</dbReference>
<name>A0A7G9RWC2_9FIRM</name>
<dbReference type="KEGG" id="eio:H9L01_05755"/>
<keyword evidence="9 18" id="KW-0812">Transmembrane</keyword>
<dbReference type="NCBIfam" id="TIGR01494">
    <property type="entry name" value="ATPase_P-type"/>
    <property type="match status" value="3"/>
</dbReference>
<dbReference type="GO" id="GO:0005886">
    <property type="term" value="C:plasma membrane"/>
    <property type="evidence" value="ECO:0007669"/>
    <property type="project" value="UniProtKB-SubCell"/>
</dbReference>
<dbReference type="InterPro" id="IPR023299">
    <property type="entry name" value="ATPase_P-typ_cyto_dom_N"/>
</dbReference>
<evidence type="ECO:0000256" key="1">
    <source>
        <dbReference type="ARBA" id="ARBA00003954"/>
    </source>
</evidence>
<evidence type="ECO:0000256" key="9">
    <source>
        <dbReference type="ARBA" id="ARBA00022692"/>
    </source>
</evidence>
<dbReference type="NCBIfam" id="NF011702">
    <property type="entry name" value="PRK15122.1"/>
    <property type="match status" value="1"/>
</dbReference>
<dbReference type="GO" id="GO:0016887">
    <property type="term" value="F:ATP hydrolysis activity"/>
    <property type="evidence" value="ECO:0007669"/>
    <property type="project" value="InterPro"/>
</dbReference>
<evidence type="ECO:0000256" key="17">
    <source>
        <dbReference type="ARBA" id="ARBA00047295"/>
    </source>
</evidence>
<evidence type="ECO:0000256" key="3">
    <source>
        <dbReference type="ARBA" id="ARBA00008746"/>
    </source>
</evidence>
<keyword evidence="10" id="KW-0547">Nucleotide-binding</keyword>
<accession>A0A7G9RWC2</accession>